<evidence type="ECO:0000256" key="1">
    <source>
        <dbReference type="SAM" id="SignalP"/>
    </source>
</evidence>
<dbReference type="Proteomes" id="UP000605676">
    <property type="component" value="Unassembled WGS sequence"/>
</dbReference>
<dbReference type="InterPro" id="IPR027843">
    <property type="entry name" value="DUF4440"/>
</dbReference>
<dbReference type="InterPro" id="IPR032710">
    <property type="entry name" value="NTF2-like_dom_sf"/>
</dbReference>
<reference evidence="3 4" key="1">
    <citation type="submission" date="2021-01" db="EMBL/GenBank/DDBJ databases">
        <title>Carboxyliciviraga sp.nov., isolated from coastal sediments.</title>
        <authorList>
            <person name="Lu D."/>
            <person name="Zhang T."/>
        </authorList>
    </citation>
    <scope>NUCLEOTIDE SEQUENCE [LARGE SCALE GENOMIC DNA]</scope>
    <source>
        <strain evidence="3 4">N1Y132</strain>
    </source>
</reference>
<keyword evidence="1" id="KW-0732">Signal</keyword>
<proteinExistence type="predicted"/>
<feature type="signal peptide" evidence="1">
    <location>
        <begin position="1"/>
        <end position="16"/>
    </location>
</feature>
<keyword evidence="4" id="KW-1185">Reference proteome</keyword>
<name>A0ABS1HQM1_9BACT</name>
<dbReference type="EMBL" id="JAENRR010000100">
    <property type="protein sequence ID" value="MBK3519881.1"/>
    <property type="molecule type" value="Genomic_DNA"/>
</dbReference>
<feature type="domain" description="DUF4440" evidence="2">
    <location>
        <begin position="41"/>
        <end position="146"/>
    </location>
</feature>
<evidence type="ECO:0000313" key="3">
    <source>
        <dbReference type="EMBL" id="MBK3519881.1"/>
    </source>
</evidence>
<organism evidence="3 4">
    <name type="scientific">Carboxylicivirga marina</name>
    <dbReference type="NCBI Taxonomy" id="2800988"/>
    <lineage>
        <taxon>Bacteria</taxon>
        <taxon>Pseudomonadati</taxon>
        <taxon>Bacteroidota</taxon>
        <taxon>Bacteroidia</taxon>
        <taxon>Marinilabiliales</taxon>
        <taxon>Marinilabiliaceae</taxon>
        <taxon>Carboxylicivirga</taxon>
    </lineage>
</organism>
<evidence type="ECO:0000313" key="4">
    <source>
        <dbReference type="Proteomes" id="UP000605676"/>
    </source>
</evidence>
<accession>A0ABS1HQM1</accession>
<gene>
    <name evidence="3" type="ORF">JIV24_21260</name>
</gene>
<feature type="chain" id="PRO_5047289452" evidence="1">
    <location>
        <begin position="17"/>
        <end position="151"/>
    </location>
</feature>
<dbReference type="SUPFAM" id="SSF54427">
    <property type="entry name" value="NTF2-like"/>
    <property type="match status" value="1"/>
</dbReference>
<dbReference type="Gene3D" id="3.10.450.50">
    <property type="match status" value="1"/>
</dbReference>
<dbReference type="PROSITE" id="PS51257">
    <property type="entry name" value="PROKAR_LIPOPROTEIN"/>
    <property type="match status" value="1"/>
</dbReference>
<dbReference type="RefSeq" id="WP_200467100.1">
    <property type="nucleotide sequence ID" value="NZ_JBNGOU010000028.1"/>
</dbReference>
<sequence>MKMLFTLMAMSIVLVACSNKLKSSEGIIKVDVVAKNDILTQMEASRRCWDNGDFKGYMQVYWQSDSLTFMGLNNLTKGWQSTLDNYKKGYPTADHRGTLTYQFTHFNQLSEACILVVGNFHLERKMGNVQGNFSLIWKKIEGQWRIILDHT</sequence>
<protein>
    <submittedName>
        <fullName evidence="3">Nuclear transport factor 2 family protein</fullName>
    </submittedName>
</protein>
<dbReference type="Pfam" id="PF14534">
    <property type="entry name" value="DUF4440"/>
    <property type="match status" value="1"/>
</dbReference>
<evidence type="ECO:0000259" key="2">
    <source>
        <dbReference type="Pfam" id="PF14534"/>
    </source>
</evidence>
<comment type="caution">
    <text evidence="3">The sequence shown here is derived from an EMBL/GenBank/DDBJ whole genome shotgun (WGS) entry which is preliminary data.</text>
</comment>